<evidence type="ECO:0000256" key="3">
    <source>
        <dbReference type="SAM" id="SignalP"/>
    </source>
</evidence>
<keyword evidence="2" id="KW-1133">Transmembrane helix</keyword>
<evidence type="ECO:0000256" key="2">
    <source>
        <dbReference type="SAM" id="Phobius"/>
    </source>
</evidence>
<dbReference type="Pfam" id="PF13499">
    <property type="entry name" value="EF-hand_7"/>
    <property type="match status" value="1"/>
</dbReference>
<keyword evidence="1" id="KW-0106">Calcium</keyword>
<dbReference type="PROSITE" id="PS50222">
    <property type="entry name" value="EF_HAND_2"/>
    <property type="match status" value="2"/>
</dbReference>
<dbReference type="InterPro" id="IPR002048">
    <property type="entry name" value="EF_hand_dom"/>
</dbReference>
<organism evidence="5">
    <name type="scientific">Grammatophora oceanica</name>
    <dbReference type="NCBI Taxonomy" id="210454"/>
    <lineage>
        <taxon>Eukaryota</taxon>
        <taxon>Sar</taxon>
        <taxon>Stramenopiles</taxon>
        <taxon>Ochrophyta</taxon>
        <taxon>Bacillariophyta</taxon>
        <taxon>Fragilariophyceae</taxon>
        <taxon>Fragilariophycidae</taxon>
        <taxon>Rhabdonematales</taxon>
        <taxon>Grammatophoraceae</taxon>
        <taxon>Grammatophora</taxon>
    </lineage>
</organism>
<gene>
    <name evidence="5" type="ORF">GOCE00092_LOCUS2397</name>
</gene>
<dbReference type="EMBL" id="HBGK01004553">
    <property type="protein sequence ID" value="CAD9273489.1"/>
    <property type="molecule type" value="Transcribed_RNA"/>
</dbReference>
<dbReference type="InterPro" id="IPR018247">
    <property type="entry name" value="EF_Hand_1_Ca_BS"/>
</dbReference>
<dbReference type="AlphaFoldDB" id="A0A7S1Y2Y0"/>
<sequence length="252" mass="28462">MTAHDHDPLDLACAKMKRSCSFLFLLLALGLISRGAVALPFSRPSPVTTPPKKVGGYEKFLTKLFKNADISGDGKIDLIECYTLILQLYVQLNRQAPIPPPSREKILKLYRDSDVSGDGRISMEEFHHLANVLLTRALTRLVAFKTMLMLGAPLLAEYLVRRVFMGKDWWPNLVSRLVSLFQKDTEKSAKTVETLSSPHLVRTILIVLLMVSLGKVIMAVVSFVLDLITIEDDELYETKQKQRAYRNINWSS</sequence>
<proteinExistence type="predicted"/>
<feature type="domain" description="EF-hand" evidence="4">
    <location>
        <begin position="56"/>
        <end position="91"/>
    </location>
</feature>
<dbReference type="SUPFAM" id="SSF47473">
    <property type="entry name" value="EF-hand"/>
    <property type="match status" value="1"/>
</dbReference>
<evidence type="ECO:0000259" key="4">
    <source>
        <dbReference type="PROSITE" id="PS50222"/>
    </source>
</evidence>
<dbReference type="Gene3D" id="1.10.238.10">
    <property type="entry name" value="EF-hand"/>
    <property type="match status" value="1"/>
</dbReference>
<reference evidence="5" key="1">
    <citation type="submission" date="2021-01" db="EMBL/GenBank/DDBJ databases">
        <authorList>
            <person name="Corre E."/>
            <person name="Pelletier E."/>
            <person name="Niang G."/>
            <person name="Scheremetjew M."/>
            <person name="Finn R."/>
            <person name="Kale V."/>
            <person name="Holt S."/>
            <person name="Cochrane G."/>
            <person name="Meng A."/>
            <person name="Brown T."/>
            <person name="Cohen L."/>
        </authorList>
    </citation>
    <scope>NUCLEOTIDE SEQUENCE</scope>
    <source>
        <strain evidence="5">CCMP 410</strain>
    </source>
</reference>
<feature type="signal peptide" evidence="3">
    <location>
        <begin position="1"/>
        <end position="38"/>
    </location>
</feature>
<evidence type="ECO:0000313" key="5">
    <source>
        <dbReference type="EMBL" id="CAD9273489.1"/>
    </source>
</evidence>
<feature type="chain" id="PRO_5030738955" description="EF-hand domain-containing protein" evidence="3">
    <location>
        <begin position="39"/>
        <end position="252"/>
    </location>
</feature>
<name>A0A7S1Y2Y0_9STRA</name>
<keyword evidence="2" id="KW-0472">Membrane</keyword>
<keyword evidence="3" id="KW-0732">Signal</keyword>
<evidence type="ECO:0000256" key="1">
    <source>
        <dbReference type="ARBA" id="ARBA00022837"/>
    </source>
</evidence>
<keyword evidence="2" id="KW-0812">Transmembrane</keyword>
<dbReference type="InterPro" id="IPR011992">
    <property type="entry name" value="EF-hand-dom_pair"/>
</dbReference>
<feature type="transmembrane region" description="Helical" evidence="2">
    <location>
        <begin position="204"/>
        <end position="225"/>
    </location>
</feature>
<accession>A0A7S1Y2Y0</accession>
<dbReference type="PROSITE" id="PS00018">
    <property type="entry name" value="EF_HAND_1"/>
    <property type="match status" value="1"/>
</dbReference>
<protein>
    <recommendedName>
        <fullName evidence="4">EF-hand domain-containing protein</fullName>
    </recommendedName>
</protein>
<feature type="domain" description="EF-hand" evidence="4">
    <location>
        <begin position="101"/>
        <end position="136"/>
    </location>
</feature>
<feature type="transmembrane region" description="Helical" evidence="2">
    <location>
        <begin position="141"/>
        <end position="160"/>
    </location>
</feature>
<dbReference type="GO" id="GO:0005509">
    <property type="term" value="F:calcium ion binding"/>
    <property type="evidence" value="ECO:0007669"/>
    <property type="project" value="InterPro"/>
</dbReference>